<comment type="caution">
    <text evidence="2">The sequence shown here is derived from an EMBL/GenBank/DDBJ whole genome shotgun (WGS) entry which is preliminary data.</text>
</comment>
<evidence type="ECO:0000259" key="1">
    <source>
        <dbReference type="Pfam" id="PF09250"/>
    </source>
</evidence>
<dbReference type="InterPro" id="IPR015330">
    <property type="entry name" value="DNA_primase/pol_bifunc_N"/>
</dbReference>
<protein>
    <submittedName>
        <fullName evidence="2">Bifunctional DNA primase/polymerase-like protein</fullName>
    </submittedName>
</protein>
<dbReference type="AlphaFoldDB" id="A0A495VUK8"/>
<dbReference type="EMBL" id="RBXO01000001">
    <property type="protein sequence ID" value="RKT53022.1"/>
    <property type="molecule type" value="Genomic_DNA"/>
</dbReference>
<feature type="domain" description="DNA primase/polymerase bifunctional N-terminal" evidence="1">
    <location>
        <begin position="8"/>
        <end position="119"/>
    </location>
</feature>
<keyword evidence="3" id="KW-1185">Reference proteome</keyword>
<dbReference type="OrthoDB" id="3690636at2"/>
<proteinExistence type="predicted"/>
<evidence type="ECO:0000313" key="2">
    <source>
        <dbReference type="EMBL" id="RKT53022.1"/>
    </source>
</evidence>
<dbReference type="RefSeq" id="WP_121002980.1">
    <property type="nucleotide sequence ID" value="NZ_RBXO01000001.1"/>
</dbReference>
<organism evidence="2 3">
    <name type="scientific">Saccharothrix australiensis</name>
    <dbReference type="NCBI Taxonomy" id="2072"/>
    <lineage>
        <taxon>Bacteria</taxon>
        <taxon>Bacillati</taxon>
        <taxon>Actinomycetota</taxon>
        <taxon>Actinomycetes</taxon>
        <taxon>Pseudonocardiales</taxon>
        <taxon>Pseudonocardiaceae</taxon>
        <taxon>Saccharothrix</taxon>
    </lineage>
</organism>
<dbReference type="Proteomes" id="UP000282084">
    <property type="component" value="Unassembled WGS sequence"/>
</dbReference>
<evidence type="ECO:0000313" key="3">
    <source>
        <dbReference type="Proteomes" id="UP000282084"/>
    </source>
</evidence>
<gene>
    <name evidence="2" type="ORF">C8E97_1566</name>
</gene>
<name>A0A495VUK8_9PSEU</name>
<dbReference type="Pfam" id="PF09250">
    <property type="entry name" value="Prim-Pol"/>
    <property type="match status" value="1"/>
</dbReference>
<sequence length="174" mass="18968">MSGGFLFALECAERGWPVIPGASWLDGAYVDPVLGHERDALSLCPPDMATTDEDLVRRWWPVLASRLERSVLVVTQPNLVAVVVEADRARRVVGSEAFRANPTPAVLVATWDREEEAMFLLSSSRGLAGESVAPVSATIPMPSAVVEGRPVRWLWPMTECESLMAGEQLALLLK</sequence>
<reference evidence="2 3" key="1">
    <citation type="submission" date="2018-10" db="EMBL/GenBank/DDBJ databases">
        <title>Sequencing the genomes of 1000 actinobacteria strains.</title>
        <authorList>
            <person name="Klenk H.-P."/>
        </authorList>
    </citation>
    <scope>NUCLEOTIDE SEQUENCE [LARGE SCALE GENOMIC DNA]</scope>
    <source>
        <strain evidence="2 3">DSM 43800</strain>
    </source>
</reference>
<accession>A0A495VUK8</accession>